<evidence type="ECO:0000256" key="1">
    <source>
        <dbReference type="SAM" id="SignalP"/>
    </source>
</evidence>
<reference evidence="3 4" key="2">
    <citation type="submission" date="2018-11" db="EMBL/GenBank/DDBJ databases">
        <title>Genomic Encyclopedia of Type Strains, Phase IV (KMG-IV): sequencing the most valuable type-strain genomes for metagenomic binning, comparative biology and taxonomic classification.</title>
        <authorList>
            <person name="Goeker M."/>
        </authorList>
    </citation>
    <scope>NUCLEOTIDE SEQUENCE [LARGE SCALE GENOMIC DNA]</scope>
    <source>
        <strain evidence="3 4">DSM 27783</strain>
    </source>
</reference>
<protein>
    <submittedName>
        <fullName evidence="3">Uncharacterized protein</fullName>
    </submittedName>
</protein>
<organism evidence="3 4">
    <name type="scientific">Caminibacter pacificus</name>
    <dbReference type="NCBI Taxonomy" id="1424653"/>
    <lineage>
        <taxon>Bacteria</taxon>
        <taxon>Pseudomonadati</taxon>
        <taxon>Campylobacterota</taxon>
        <taxon>Epsilonproteobacteria</taxon>
        <taxon>Nautiliales</taxon>
        <taxon>Nautiliaceae</taxon>
        <taxon>Caminibacter</taxon>
    </lineage>
</organism>
<dbReference type="Proteomes" id="UP000298805">
    <property type="component" value="Chromosome"/>
</dbReference>
<dbReference type="EMBL" id="CP027432">
    <property type="protein sequence ID" value="QCI27631.1"/>
    <property type="molecule type" value="Genomic_DNA"/>
</dbReference>
<accession>A0AAJ4RD69</accession>
<dbReference type="RefSeq" id="WP_123352576.1">
    <property type="nucleotide sequence ID" value="NZ_CP027432.2"/>
</dbReference>
<feature type="signal peptide" evidence="1">
    <location>
        <begin position="1"/>
        <end position="16"/>
    </location>
</feature>
<keyword evidence="1" id="KW-0732">Signal</keyword>
<evidence type="ECO:0000313" key="5">
    <source>
        <dbReference type="Proteomes" id="UP000298805"/>
    </source>
</evidence>
<dbReference type="Proteomes" id="UP000272781">
    <property type="component" value="Unassembled WGS sequence"/>
</dbReference>
<feature type="chain" id="PRO_5042609546" evidence="1">
    <location>
        <begin position="17"/>
        <end position="229"/>
    </location>
</feature>
<evidence type="ECO:0000313" key="3">
    <source>
        <dbReference type="EMBL" id="ROR40194.1"/>
    </source>
</evidence>
<keyword evidence="5" id="KW-1185">Reference proteome</keyword>
<reference evidence="5" key="1">
    <citation type="submission" date="2018-03" db="EMBL/GenBank/DDBJ databases">
        <title>A comparative analysis of the Nautiliaceae.</title>
        <authorList>
            <person name="Grosche A."/>
            <person name="Smedile F."/>
            <person name="Vetriani C."/>
        </authorList>
    </citation>
    <scope>NUCLEOTIDE SEQUENCE [LARGE SCALE GENOMIC DNA]</scope>
    <source>
        <strain evidence="5">TB6</strain>
    </source>
</reference>
<evidence type="ECO:0000313" key="4">
    <source>
        <dbReference type="Proteomes" id="UP000272781"/>
    </source>
</evidence>
<gene>
    <name evidence="2" type="ORF">C6V80_01225</name>
    <name evidence="3" type="ORF">EDC58_1182</name>
</gene>
<name>A0AAJ4RD69_9BACT</name>
<sequence length="229" mass="26726">MKKTLLVLVLSVLAFASNNFVIPNSLYINQKTANKYYNLQKAYYETNTLINLTKQLKNNKKFQKLSYFYEIGKTDVYTTALLNKLLDFLKGEKPYSNTQFNNNQNEAGIAKILKDNLKNCCLNLPQKIKTDIQNSIKTSQFSLLANKTSKMINSLSKHNIKDVLENYVMLFNQYEKDIDSLNIPILNDYNPPIKQKLLKEYRIEANTSLKNMIKIFKKFFNQNLKAYEE</sequence>
<reference evidence="2" key="3">
    <citation type="submission" date="2019-06" db="EMBL/GenBank/DDBJ databases">
        <title>A comparative analysis of the Nautiliaceae.</title>
        <authorList>
            <person name="Grosche A."/>
            <person name="Smedile F."/>
            <person name="Vetriani C."/>
        </authorList>
    </citation>
    <scope>NUCLEOTIDE SEQUENCE</scope>
    <source>
        <strain evidence="2">TB6</strain>
    </source>
</reference>
<dbReference type="AlphaFoldDB" id="A0AAJ4RD69"/>
<dbReference type="EMBL" id="RJVK01000002">
    <property type="protein sequence ID" value="ROR40194.1"/>
    <property type="molecule type" value="Genomic_DNA"/>
</dbReference>
<proteinExistence type="predicted"/>
<evidence type="ECO:0000313" key="2">
    <source>
        <dbReference type="EMBL" id="QCI27631.1"/>
    </source>
</evidence>